<dbReference type="Proteomes" id="UP001595826">
    <property type="component" value="Unassembled WGS sequence"/>
</dbReference>
<dbReference type="RefSeq" id="WP_298989914.1">
    <property type="nucleotide sequence ID" value="NZ_JBHSCY010000001.1"/>
</dbReference>
<accession>A0ABV8R774</accession>
<sequence>MINNKEEKFQSIFNNLKEKPNEINMFGAFLKMYPEDWKQLKINFSKFNRSKQFGKTIPLPKPESSLKKEIRVWLKNQKI</sequence>
<reference evidence="2" key="1">
    <citation type="journal article" date="2019" name="Int. J. Syst. Evol. Microbiol.">
        <title>The Global Catalogue of Microorganisms (GCM) 10K type strain sequencing project: providing services to taxonomists for standard genome sequencing and annotation.</title>
        <authorList>
            <consortium name="The Broad Institute Genomics Platform"/>
            <consortium name="The Broad Institute Genome Sequencing Center for Infectious Disease"/>
            <person name="Wu L."/>
            <person name="Ma J."/>
        </authorList>
    </citation>
    <scope>NUCLEOTIDE SEQUENCE [LARGE SCALE GENOMIC DNA]</scope>
    <source>
        <strain evidence="2">CECT 8655</strain>
    </source>
</reference>
<protein>
    <submittedName>
        <fullName evidence="1">Uncharacterized protein</fullName>
    </submittedName>
</protein>
<evidence type="ECO:0000313" key="1">
    <source>
        <dbReference type="EMBL" id="MFC4267697.1"/>
    </source>
</evidence>
<gene>
    <name evidence="1" type="ORF">ACFOWD_02165</name>
</gene>
<dbReference type="EMBL" id="JBHSCY010000001">
    <property type="protein sequence ID" value="MFC4267697.1"/>
    <property type="molecule type" value="Genomic_DNA"/>
</dbReference>
<comment type="caution">
    <text evidence="1">The sequence shown here is derived from an EMBL/GenBank/DDBJ whole genome shotgun (WGS) entry which is preliminary data.</text>
</comment>
<organism evidence="1 2">
    <name type="scientific">Polaribacter marinivivus</name>
    <dbReference type="NCBI Taxonomy" id="1524260"/>
    <lineage>
        <taxon>Bacteria</taxon>
        <taxon>Pseudomonadati</taxon>
        <taxon>Bacteroidota</taxon>
        <taxon>Flavobacteriia</taxon>
        <taxon>Flavobacteriales</taxon>
        <taxon>Flavobacteriaceae</taxon>
    </lineage>
</organism>
<keyword evidence="2" id="KW-1185">Reference proteome</keyword>
<proteinExistence type="predicted"/>
<name>A0ABV8R774_9FLAO</name>
<evidence type="ECO:0000313" key="2">
    <source>
        <dbReference type="Proteomes" id="UP001595826"/>
    </source>
</evidence>